<dbReference type="EMBL" id="CP095072">
    <property type="protein sequence ID" value="UOQ49305.1"/>
    <property type="molecule type" value="Genomic_DNA"/>
</dbReference>
<dbReference type="RefSeq" id="WP_244721180.1">
    <property type="nucleotide sequence ID" value="NZ_CP095072.1"/>
</dbReference>
<reference evidence="3 4" key="1">
    <citation type="submission" date="2022-04" db="EMBL/GenBank/DDBJ databases">
        <title>Gracilibacillus sp. isolated from saltern.</title>
        <authorList>
            <person name="Won M."/>
            <person name="Lee C.-M."/>
            <person name="Woen H.-Y."/>
            <person name="Kwon S.-W."/>
        </authorList>
    </citation>
    <scope>NUCLEOTIDE SEQUENCE [LARGE SCALE GENOMIC DNA]</scope>
    <source>
        <strain evidence="3 4">SSWR10-1</strain>
    </source>
</reference>
<gene>
    <name evidence="3" type="ORF">MUN88_04045</name>
</gene>
<evidence type="ECO:0000256" key="1">
    <source>
        <dbReference type="SAM" id="Phobius"/>
    </source>
</evidence>
<evidence type="ECO:0000313" key="4">
    <source>
        <dbReference type="Proteomes" id="UP000831782"/>
    </source>
</evidence>
<dbReference type="InterPro" id="IPR012340">
    <property type="entry name" value="NA-bd_OB-fold"/>
</dbReference>
<keyword evidence="4" id="KW-1185">Reference proteome</keyword>
<keyword evidence="3" id="KW-0378">Hydrolase</keyword>
<keyword evidence="1" id="KW-1133">Transmembrane helix</keyword>
<dbReference type="Proteomes" id="UP000831782">
    <property type="component" value="Chromosome"/>
</dbReference>
<evidence type="ECO:0000259" key="2">
    <source>
        <dbReference type="Pfam" id="PF25842"/>
    </source>
</evidence>
<dbReference type="Gene3D" id="2.40.50.140">
    <property type="entry name" value="Nucleic acid-binding proteins"/>
    <property type="match status" value="1"/>
</dbReference>
<keyword evidence="1" id="KW-0812">Transmembrane</keyword>
<keyword evidence="1" id="KW-0472">Membrane</keyword>
<feature type="transmembrane region" description="Helical" evidence="1">
    <location>
        <begin position="16"/>
        <end position="40"/>
    </location>
</feature>
<name>A0ABY4EYE1_9BACI</name>
<dbReference type="Pfam" id="PF25842">
    <property type="entry name" value="NfeD_TM"/>
    <property type="match status" value="1"/>
</dbReference>
<dbReference type="GO" id="GO:0008233">
    <property type="term" value="F:peptidase activity"/>
    <property type="evidence" value="ECO:0007669"/>
    <property type="project" value="UniProtKB-KW"/>
</dbReference>
<feature type="transmembrane region" description="Helical" evidence="1">
    <location>
        <begin position="78"/>
        <end position="102"/>
    </location>
</feature>
<evidence type="ECO:0000313" key="3">
    <source>
        <dbReference type="EMBL" id="UOQ49305.1"/>
    </source>
</evidence>
<sequence length="184" mass="19822">MSRHSTGGVPIGVIDIYWWLLWGSLGFAVLSLFLGNILDGLLDSVFDSLGEFFNPLLVFGTLSVVAGAGVLLTKYSSLLPVLVLLISLLIGFGAYLLIYYFLVIPMSNAESSASISVQDLVGEVGEVITSIPEKGMGEIFIARSNGSRSETAVSFDNKVIKQGQQVVVVEVKDQILYVSELDEI</sequence>
<feature type="transmembrane region" description="Helical" evidence="1">
    <location>
        <begin position="52"/>
        <end position="72"/>
    </location>
</feature>
<keyword evidence="3" id="KW-0645">Protease</keyword>
<dbReference type="GO" id="GO:0006508">
    <property type="term" value="P:proteolysis"/>
    <property type="evidence" value="ECO:0007669"/>
    <property type="project" value="UniProtKB-KW"/>
</dbReference>
<organism evidence="3 4">
    <name type="scientific">Gracilibacillus caseinilyticus</name>
    <dbReference type="NCBI Taxonomy" id="2932256"/>
    <lineage>
        <taxon>Bacteria</taxon>
        <taxon>Bacillati</taxon>
        <taxon>Bacillota</taxon>
        <taxon>Bacilli</taxon>
        <taxon>Bacillales</taxon>
        <taxon>Bacillaceae</taxon>
        <taxon>Gracilibacillus</taxon>
    </lineage>
</organism>
<accession>A0ABY4EYE1</accession>
<protein>
    <submittedName>
        <fullName evidence="3">Protease</fullName>
    </submittedName>
</protein>
<dbReference type="InterPro" id="IPR058653">
    <property type="entry name" value="NfeD2_TM"/>
</dbReference>
<feature type="domain" description="Membrane protein NfeD2 N-terminal transmembrane" evidence="2">
    <location>
        <begin position="15"/>
        <end position="111"/>
    </location>
</feature>
<proteinExistence type="predicted"/>